<dbReference type="InterPro" id="IPR036093">
    <property type="entry name" value="NAC_dom_sf"/>
</dbReference>
<protein>
    <submittedName>
        <fullName evidence="8">No apical meristem (NAM) protein</fullName>
    </submittedName>
</protein>
<proteinExistence type="predicted"/>
<accession>A0A1R3GTX0</accession>
<dbReference type="SUPFAM" id="SSF101941">
    <property type="entry name" value="NAC domain"/>
    <property type="match status" value="1"/>
</dbReference>
<keyword evidence="5" id="KW-0539">Nucleus</keyword>
<dbReference type="GO" id="GO:0005634">
    <property type="term" value="C:nucleus"/>
    <property type="evidence" value="ECO:0007669"/>
    <property type="project" value="UniProtKB-SubCell"/>
</dbReference>
<organism evidence="8 9">
    <name type="scientific">Corchorus capsularis</name>
    <name type="common">Jute</name>
    <dbReference type="NCBI Taxonomy" id="210143"/>
    <lineage>
        <taxon>Eukaryota</taxon>
        <taxon>Viridiplantae</taxon>
        <taxon>Streptophyta</taxon>
        <taxon>Embryophyta</taxon>
        <taxon>Tracheophyta</taxon>
        <taxon>Spermatophyta</taxon>
        <taxon>Magnoliopsida</taxon>
        <taxon>eudicotyledons</taxon>
        <taxon>Gunneridae</taxon>
        <taxon>Pentapetalae</taxon>
        <taxon>rosids</taxon>
        <taxon>malvids</taxon>
        <taxon>Malvales</taxon>
        <taxon>Malvaceae</taxon>
        <taxon>Grewioideae</taxon>
        <taxon>Apeibeae</taxon>
        <taxon>Corchorus</taxon>
    </lineage>
</organism>
<dbReference type="GO" id="GO:0003677">
    <property type="term" value="F:DNA binding"/>
    <property type="evidence" value="ECO:0007669"/>
    <property type="project" value="UniProtKB-KW"/>
</dbReference>
<dbReference type="Gene3D" id="2.170.150.80">
    <property type="entry name" value="NAC domain"/>
    <property type="match status" value="1"/>
</dbReference>
<dbReference type="InterPro" id="IPR003441">
    <property type="entry name" value="NAC-dom"/>
</dbReference>
<evidence type="ECO:0000256" key="5">
    <source>
        <dbReference type="ARBA" id="ARBA00023242"/>
    </source>
</evidence>
<dbReference type="GO" id="GO:0006355">
    <property type="term" value="P:regulation of DNA-templated transcription"/>
    <property type="evidence" value="ECO:0007669"/>
    <property type="project" value="InterPro"/>
</dbReference>
<dbReference type="Gramene" id="OMO61487">
    <property type="protein sequence ID" value="OMO61487"/>
    <property type="gene ID" value="CCACVL1_23485"/>
</dbReference>
<dbReference type="OrthoDB" id="785209at2759"/>
<dbReference type="Proteomes" id="UP000188268">
    <property type="component" value="Unassembled WGS sequence"/>
</dbReference>
<dbReference type="PANTHER" id="PTHR31989">
    <property type="entry name" value="NAC DOMAIN-CONTAINING PROTEIN 82-RELATED"/>
    <property type="match status" value="1"/>
</dbReference>
<feature type="region of interest" description="Disordered" evidence="6">
    <location>
        <begin position="167"/>
        <end position="207"/>
    </location>
</feature>
<evidence type="ECO:0000256" key="4">
    <source>
        <dbReference type="ARBA" id="ARBA00023163"/>
    </source>
</evidence>
<reference evidence="8 9" key="1">
    <citation type="submission" date="2013-09" db="EMBL/GenBank/DDBJ databases">
        <title>Corchorus capsularis genome sequencing.</title>
        <authorList>
            <person name="Alam M."/>
            <person name="Haque M.S."/>
            <person name="Islam M.S."/>
            <person name="Emdad E.M."/>
            <person name="Islam M.M."/>
            <person name="Ahmed B."/>
            <person name="Halim A."/>
            <person name="Hossen Q.M.M."/>
            <person name="Hossain M.Z."/>
            <person name="Ahmed R."/>
            <person name="Khan M.M."/>
            <person name="Islam R."/>
            <person name="Rashid M.M."/>
            <person name="Khan S.A."/>
            <person name="Rahman M.S."/>
            <person name="Alam M."/>
        </authorList>
    </citation>
    <scope>NUCLEOTIDE SEQUENCE [LARGE SCALE GENOMIC DNA]</scope>
    <source>
        <strain evidence="9">cv. CVL-1</strain>
        <tissue evidence="8">Whole seedling</tissue>
    </source>
</reference>
<keyword evidence="9" id="KW-1185">Reference proteome</keyword>
<dbReference type="STRING" id="210143.A0A1R3GTX0"/>
<evidence type="ECO:0000256" key="2">
    <source>
        <dbReference type="ARBA" id="ARBA00023015"/>
    </source>
</evidence>
<keyword evidence="3" id="KW-0238">DNA-binding</keyword>
<dbReference type="EMBL" id="AWWV01013446">
    <property type="protein sequence ID" value="OMO61487.1"/>
    <property type="molecule type" value="Genomic_DNA"/>
</dbReference>
<evidence type="ECO:0000256" key="1">
    <source>
        <dbReference type="ARBA" id="ARBA00004123"/>
    </source>
</evidence>
<name>A0A1R3GTX0_COCAP</name>
<dbReference type="PROSITE" id="PS51005">
    <property type="entry name" value="NAC"/>
    <property type="match status" value="1"/>
</dbReference>
<comment type="caution">
    <text evidence="8">The sequence shown here is derived from an EMBL/GenBank/DDBJ whole genome shotgun (WGS) entry which is preliminary data.</text>
</comment>
<evidence type="ECO:0000256" key="6">
    <source>
        <dbReference type="SAM" id="MobiDB-lite"/>
    </source>
</evidence>
<evidence type="ECO:0000313" key="8">
    <source>
        <dbReference type="EMBL" id="OMO61487.1"/>
    </source>
</evidence>
<keyword evidence="2" id="KW-0805">Transcription regulation</keyword>
<dbReference type="Pfam" id="PF02365">
    <property type="entry name" value="NAM"/>
    <property type="match status" value="1"/>
</dbReference>
<evidence type="ECO:0000256" key="3">
    <source>
        <dbReference type="ARBA" id="ARBA00023125"/>
    </source>
</evidence>
<keyword evidence="4" id="KW-0804">Transcription</keyword>
<comment type="subcellular location">
    <subcellularLocation>
        <location evidence="1">Nucleus</location>
    </subcellularLocation>
</comment>
<gene>
    <name evidence="8" type="ORF">CCACVL1_23485</name>
</gene>
<sequence>MLRYFVDIGESSLPPGFRFKPTEQEILKYFVRPAIETGFLPFPITCCDLYTSEPWNLFDKRAADCFWIYTPLKKLKNENKEISMSIATQKKKRKTKTKENIERTAGCGSWKEKTLKDIKDCAGKLLGHGRMRVCILGPYAKLNINPILEKKPPNNINNNNSALVAASDTHKSKADSFGDDDHEQGPIPKKPRLENATASGASSLNDDFASLDDDDEFLEYLCTVLTDSDETQILECLLD</sequence>
<evidence type="ECO:0000259" key="7">
    <source>
        <dbReference type="PROSITE" id="PS51005"/>
    </source>
</evidence>
<feature type="domain" description="NAC" evidence="7">
    <location>
        <begin position="13"/>
        <end position="171"/>
    </location>
</feature>
<dbReference type="AlphaFoldDB" id="A0A1R3GTX0"/>
<evidence type="ECO:0000313" key="9">
    <source>
        <dbReference type="Proteomes" id="UP000188268"/>
    </source>
</evidence>